<keyword evidence="3" id="KW-1133">Transmembrane helix</keyword>
<evidence type="ECO:0000313" key="4">
    <source>
        <dbReference type="EMBL" id="WZX00079.1"/>
    </source>
</evidence>
<dbReference type="PANTHER" id="PTHR37313:SF1">
    <property type="entry name" value="UPF0749 PROTEIN RV1823"/>
    <property type="match status" value="1"/>
</dbReference>
<proteinExistence type="inferred from homology"/>
<reference evidence="4 5" key="1">
    <citation type="journal article" date="2023" name="Environ Microbiome">
        <title>A coral-associated actinobacterium mitigates coral bleaching under heat stress.</title>
        <authorList>
            <person name="Li J."/>
            <person name="Zou Y."/>
            <person name="Li Q."/>
            <person name="Zhang J."/>
            <person name="Bourne D.G."/>
            <person name="Lyu Y."/>
            <person name="Liu C."/>
            <person name="Zhang S."/>
        </authorList>
    </citation>
    <scope>NUCLEOTIDE SEQUENCE [LARGE SCALE GENOMIC DNA]</scope>
    <source>
        <strain evidence="4 5">SCSIO 13291</strain>
    </source>
</reference>
<organism evidence="4 5">
    <name type="scientific">Propioniciclava soli</name>
    <dbReference type="NCBI Taxonomy" id="2775081"/>
    <lineage>
        <taxon>Bacteria</taxon>
        <taxon>Bacillati</taxon>
        <taxon>Actinomycetota</taxon>
        <taxon>Actinomycetes</taxon>
        <taxon>Propionibacteriales</taxon>
        <taxon>Propionibacteriaceae</taxon>
        <taxon>Propioniciclava</taxon>
    </lineage>
</organism>
<evidence type="ECO:0000256" key="3">
    <source>
        <dbReference type="SAM" id="Phobius"/>
    </source>
</evidence>
<dbReference type="RefSeq" id="WP_342373470.1">
    <property type="nucleotide sequence ID" value="NZ_CP115965.1"/>
</dbReference>
<accession>A0ABZ3CC19</accession>
<dbReference type="Proteomes" id="UP001434337">
    <property type="component" value="Chromosome"/>
</dbReference>
<evidence type="ECO:0000313" key="5">
    <source>
        <dbReference type="Proteomes" id="UP001434337"/>
    </source>
</evidence>
<protein>
    <submittedName>
        <fullName evidence="4">DUF881 domain-containing protein</fullName>
    </submittedName>
</protein>
<dbReference type="EMBL" id="CP115965">
    <property type="protein sequence ID" value="WZX00079.1"/>
    <property type="molecule type" value="Genomic_DNA"/>
</dbReference>
<keyword evidence="5" id="KW-1185">Reference proteome</keyword>
<keyword evidence="3" id="KW-0812">Transmembrane</keyword>
<keyword evidence="3" id="KW-0472">Membrane</keyword>
<dbReference type="Pfam" id="PF05949">
    <property type="entry name" value="DUF881"/>
    <property type="match status" value="1"/>
</dbReference>
<feature type="region of interest" description="Disordered" evidence="2">
    <location>
        <begin position="1"/>
        <end position="24"/>
    </location>
</feature>
<dbReference type="PANTHER" id="PTHR37313">
    <property type="entry name" value="UPF0749 PROTEIN RV1825"/>
    <property type="match status" value="1"/>
</dbReference>
<gene>
    <name evidence="4" type="ORF">PCC79_07825</name>
</gene>
<dbReference type="Gene3D" id="3.30.70.1880">
    <property type="entry name" value="Protein of unknown function DUF881"/>
    <property type="match status" value="1"/>
</dbReference>
<dbReference type="InterPro" id="IPR010273">
    <property type="entry name" value="DUF881"/>
</dbReference>
<feature type="transmembrane region" description="Helical" evidence="3">
    <location>
        <begin position="60"/>
        <end position="81"/>
    </location>
</feature>
<evidence type="ECO:0000256" key="2">
    <source>
        <dbReference type="SAM" id="MobiDB-lite"/>
    </source>
</evidence>
<name>A0ABZ3CC19_9ACTN</name>
<evidence type="ECO:0000256" key="1">
    <source>
        <dbReference type="ARBA" id="ARBA00009108"/>
    </source>
</evidence>
<sequence>MRPAPSVDAAADDPVDAPTDAQGRRLDASMDLLRTLRLEAIDPEYAAVAARGPRRPPRPVTVVALLGVVGVVLGLTVATQLRAAPATAVERADLIARITQAEADQDVLRERAVALSVEIDALTRASGGLDAATAAERDRLGVLSGTLAVTGGGVRVTLEDGPDGSVRGSRVVDTDLRMVAHGLWAAGAEAVAINGHRLSTRTPIRNAGDAITVDFRSLSAPYVVEAIGDPTTLSEAFAASEGGRWLAGLAEHYGVAWTLTQERALTLGADPGLGTERAERMR</sequence>
<comment type="similarity">
    <text evidence="1">Belongs to the UPF0749 family.</text>
</comment>